<keyword evidence="3 7" id="KW-0812">Transmembrane</keyword>
<organism evidence="9 10">
    <name type="scientific">Mycolicibacter acidiphilus</name>
    <dbReference type="NCBI Taxonomy" id="2835306"/>
    <lineage>
        <taxon>Bacteria</taxon>
        <taxon>Bacillati</taxon>
        <taxon>Actinomycetota</taxon>
        <taxon>Actinomycetes</taxon>
        <taxon>Mycobacteriales</taxon>
        <taxon>Mycobacteriaceae</taxon>
        <taxon>Mycolicibacter</taxon>
    </lineage>
</organism>
<evidence type="ECO:0000256" key="1">
    <source>
        <dbReference type="ARBA" id="ARBA00004651"/>
    </source>
</evidence>
<evidence type="ECO:0000256" key="2">
    <source>
        <dbReference type="ARBA" id="ARBA00022475"/>
    </source>
</evidence>
<feature type="transmembrane region" description="Helical" evidence="7">
    <location>
        <begin position="91"/>
        <end position="113"/>
    </location>
</feature>
<dbReference type="EMBL" id="JAHCLR010000064">
    <property type="protein sequence ID" value="MBS9535888.1"/>
    <property type="molecule type" value="Genomic_DNA"/>
</dbReference>
<protein>
    <submittedName>
        <fullName evidence="9">RDD family protein</fullName>
    </submittedName>
</protein>
<keyword evidence="2" id="KW-1003">Cell membrane</keyword>
<name>A0ABS5RNK5_9MYCO</name>
<feature type="region of interest" description="Disordered" evidence="6">
    <location>
        <begin position="41"/>
        <end position="60"/>
    </location>
</feature>
<dbReference type="InterPro" id="IPR010432">
    <property type="entry name" value="RDD"/>
</dbReference>
<dbReference type="Proteomes" id="UP001519535">
    <property type="component" value="Unassembled WGS sequence"/>
</dbReference>
<sequence>MSMPAQSDSTGASCPQCRSGIAPSARFCPVCGHSLPPRAAPSNPAPALARTPAPVPAQPSDRIQPAGVGVRCSAFLLDLAVMVSPALPLSIAAATLGVTAVVYVVMPVAFLAVWTFLQIWQGLTGATFGKAVLGLRLVGADDLRRPGIGRTLLRGAVFAVTLGFTALPMTPDSHGRAGLHDRVTGLGVIDVTVGANPLGERPQRTLRRNTVAAADRGINRVHSPIPLPTTRRG</sequence>
<keyword evidence="10" id="KW-1185">Reference proteome</keyword>
<evidence type="ECO:0000256" key="5">
    <source>
        <dbReference type="ARBA" id="ARBA00023136"/>
    </source>
</evidence>
<feature type="compositionally biased region" description="Low complexity" evidence="6">
    <location>
        <begin position="41"/>
        <end position="50"/>
    </location>
</feature>
<dbReference type="Pfam" id="PF06271">
    <property type="entry name" value="RDD"/>
    <property type="match status" value="1"/>
</dbReference>
<comment type="subcellular location">
    <subcellularLocation>
        <location evidence="1">Cell membrane</location>
        <topology evidence="1">Multi-pass membrane protein</topology>
    </subcellularLocation>
</comment>
<dbReference type="InterPro" id="IPR051791">
    <property type="entry name" value="Pra-immunoreactive"/>
</dbReference>
<feature type="domain" description="RDD" evidence="8">
    <location>
        <begin position="66"/>
        <end position="184"/>
    </location>
</feature>
<gene>
    <name evidence="9" type="ORF">KIH27_20090</name>
</gene>
<evidence type="ECO:0000256" key="4">
    <source>
        <dbReference type="ARBA" id="ARBA00022989"/>
    </source>
</evidence>
<evidence type="ECO:0000256" key="3">
    <source>
        <dbReference type="ARBA" id="ARBA00022692"/>
    </source>
</evidence>
<evidence type="ECO:0000313" key="10">
    <source>
        <dbReference type="Proteomes" id="UP001519535"/>
    </source>
</evidence>
<dbReference type="PANTHER" id="PTHR36115">
    <property type="entry name" value="PROLINE-RICH ANTIGEN HOMOLOG-RELATED"/>
    <property type="match status" value="1"/>
</dbReference>
<evidence type="ECO:0000259" key="8">
    <source>
        <dbReference type="Pfam" id="PF06271"/>
    </source>
</evidence>
<evidence type="ECO:0000256" key="6">
    <source>
        <dbReference type="SAM" id="MobiDB-lite"/>
    </source>
</evidence>
<proteinExistence type="predicted"/>
<evidence type="ECO:0000256" key="7">
    <source>
        <dbReference type="SAM" id="Phobius"/>
    </source>
</evidence>
<keyword evidence="4 7" id="KW-1133">Transmembrane helix</keyword>
<reference evidence="9 10" key="1">
    <citation type="submission" date="2021-05" db="EMBL/GenBank/DDBJ databases">
        <title>Mycobacterium acidophilum sp. nov., an extremely acid-tolerant member of the genus Mycobacterium.</title>
        <authorList>
            <person name="Xia J."/>
        </authorList>
    </citation>
    <scope>NUCLEOTIDE SEQUENCE [LARGE SCALE GENOMIC DNA]</scope>
    <source>
        <strain evidence="9 10">M1</strain>
    </source>
</reference>
<keyword evidence="5 7" id="KW-0472">Membrane</keyword>
<comment type="caution">
    <text evidence="9">The sequence shown here is derived from an EMBL/GenBank/DDBJ whole genome shotgun (WGS) entry which is preliminary data.</text>
</comment>
<evidence type="ECO:0000313" key="9">
    <source>
        <dbReference type="EMBL" id="MBS9535888.1"/>
    </source>
</evidence>
<accession>A0ABS5RNK5</accession>